<dbReference type="Pfam" id="PF02769">
    <property type="entry name" value="AIRS_C"/>
    <property type="match status" value="1"/>
</dbReference>
<dbReference type="InterPro" id="IPR016188">
    <property type="entry name" value="PurM-like_N"/>
</dbReference>
<evidence type="ECO:0000259" key="3">
    <source>
        <dbReference type="Pfam" id="PF02769"/>
    </source>
</evidence>
<protein>
    <submittedName>
        <fullName evidence="4">Carbamoyl phosphate phosphatase, hydrogenase 3 maturation protein</fullName>
    </submittedName>
</protein>
<evidence type="ECO:0000259" key="2">
    <source>
        <dbReference type="Pfam" id="PF00586"/>
    </source>
</evidence>
<dbReference type="OrthoDB" id="9801934at2"/>
<accession>A0A1W1HCR2</accession>
<dbReference type="Gene3D" id="3.30.1330.10">
    <property type="entry name" value="PurM-like, N-terminal domain"/>
    <property type="match status" value="1"/>
</dbReference>
<sequence length="352" mass="36756">MDDKNVLLDHGSGGKIAHSMLTKMILPLFDNPLLAKMDDSAVLDLSGIRVSFSTDSYVVDPIFFPGGNIGDLAVNGTVNDISMCGGDPLYISVALILEEGFAKAELSRILESMGEAAKRAGVMVVTGDTKVLPRGKVDKIFINTSGVGIIPEGINLSGSNASPGDKVIVSGTIADHGITILSSREGLGISPGVQSDSAPLNGMVKSILNAVPYGTVHVLRDPTRGGVATTLNEIASQSNVTIRIKEEAIPVKDAVRGTCELLGFDPLYVANEGKLLAIVSPEVAEDVLRVVRSHESGRDASVIGEVYSIEDASCLVSLSGANYSKGSVILETVIGGARVVDMLTGEQLPRIC</sequence>
<dbReference type="SUPFAM" id="SSF56042">
    <property type="entry name" value="PurM C-terminal domain-like"/>
    <property type="match status" value="1"/>
</dbReference>
<dbReference type="InterPro" id="IPR036676">
    <property type="entry name" value="PurM-like_C_sf"/>
</dbReference>
<evidence type="ECO:0000313" key="4">
    <source>
        <dbReference type="EMBL" id="SLM30175.1"/>
    </source>
</evidence>
<dbReference type="PIRSF" id="PIRSF005644">
    <property type="entry name" value="Hdrgns_mtr_HypE"/>
    <property type="match status" value="1"/>
</dbReference>
<comment type="similarity">
    <text evidence="1">Belongs to the HypE family.</text>
</comment>
<dbReference type="EMBL" id="FWEV01000128">
    <property type="protein sequence ID" value="SLM30175.1"/>
    <property type="molecule type" value="Genomic_DNA"/>
</dbReference>
<dbReference type="InterPro" id="IPR036921">
    <property type="entry name" value="PurM-like_N_sf"/>
</dbReference>
<dbReference type="PANTHER" id="PTHR30303:SF0">
    <property type="entry name" value="CARBAMOYL DEHYDRATASE HYPE"/>
    <property type="match status" value="1"/>
</dbReference>
<dbReference type="PANTHER" id="PTHR30303">
    <property type="entry name" value="HYDROGENASE ISOENZYMES FORMATION PROTEIN HYPE"/>
    <property type="match status" value="1"/>
</dbReference>
<dbReference type="RefSeq" id="WP_080807767.1">
    <property type="nucleotide sequence ID" value="NZ_LT828558.1"/>
</dbReference>
<dbReference type="GO" id="GO:0051604">
    <property type="term" value="P:protein maturation"/>
    <property type="evidence" value="ECO:0007669"/>
    <property type="project" value="TreeGrafter"/>
</dbReference>
<dbReference type="Proteomes" id="UP000191931">
    <property type="component" value="Unassembled WGS sequence"/>
</dbReference>
<evidence type="ECO:0000313" key="5">
    <source>
        <dbReference type="Proteomes" id="UP000191931"/>
    </source>
</evidence>
<organism evidence="4 5">
    <name type="scientific">Desulfamplus magnetovallimortis</name>
    <dbReference type="NCBI Taxonomy" id="1246637"/>
    <lineage>
        <taxon>Bacteria</taxon>
        <taxon>Pseudomonadati</taxon>
        <taxon>Thermodesulfobacteriota</taxon>
        <taxon>Desulfobacteria</taxon>
        <taxon>Desulfobacterales</taxon>
        <taxon>Desulfobacteraceae</taxon>
        <taxon>Desulfamplus</taxon>
    </lineage>
</organism>
<feature type="domain" description="PurM-like N-terminal" evidence="2">
    <location>
        <begin position="38"/>
        <end position="150"/>
    </location>
</feature>
<name>A0A1W1HCR2_9BACT</name>
<dbReference type="STRING" id="1246637.MTBBW1_2130070"/>
<reference evidence="4 5" key="1">
    <citation type="submission" date="2017-03" db="EMBL/GenBank/DDBJ databases">
        <authorList>
            <person name="Afonso C.L."/>
            <person name="Miller P.J."/>
            <person name="Scott M.A."/>
            <person name="Spackman E."/>
            <person name="Goraichik I."/>
            <person name="Dimitrov K.M."/>
            <person name="Suarez D.L."/>
            <person name="Swayne D.E."/>
        </authorList>
    </citation>
    <scope>NUCLEOTIDE SEQUENCE [LARGE SCALE GENOMIC DNA]</scope>
    <source>
        <strain evidence="4">PRJEB14757</strain>
    </source>
</reference>
<dbReference type="InterPro" id="IPR010918">
    <property type="entry name" value="PurM-like_C_dom"/>
</dbReference>
<dbReference type="SUPFAM" id="SSF55326">
    <property type="entry name" value="PurM N-terminal domain-like"/>
    <property type="match status" value="1"/>
</dbReference>
<evidence type="ECO:0000256" key="1">
    <source>
        <dbReference type="ARBA" id="ARBA00006243"/>
    </source>
</evidence>
<dbReference type="Gene3D" id="3.90.650.10">
    <property type="entry name" value="PurM-like C-terminal domain"/>
    <property type="match status" value="1"/>
</dbReference>
<feature type="domain" description="PurM-like C-terminal" evidence="3">
    <location>
        <begin position="163"/>
        <end position="307"/>
    </location>
</feature>
<dbReference type="NCBIfam" id="TIGR02124">
    <property type="entry name" value="hypE"/>
    <property type="match status" value="1"/>
</dbReference>
<gene>
    <name evidence="4" type="primary">hypE</name>
    <name evidence="4" type="ORF">MTBBW1_2130070</name>
</gene>
<proteinExistence type="inferred from homology"/>
<dbReference type="InterPro" id="IPR011854">
    <property type="entry name" value="HypE"/>
</dbReference>
<dbReference type="Pfam" id="PF00586">
    <property type="entry name" value="AIRS"/>
    <property type="match status" value="1"/>
</dbReference>
<dbReference type="AlphaFoldDB" id="A0A1W1HCR2"/>
<dbReference type="CDD" id="cd02197">
    <property type="entry name" value="HypE"/>
    <property type="match status" value="1"/>
</dbReference>
<keyword evidence="5" id="KW-1185">Reference proteome</keyword>